<accession>A0A0F9M8Q6</accession>
<protein>
    <submittedName>
        <fullName evidence="1">Uncharacterized protein</fullName>
    </submittedName>
</protein>
<dbReference type="PROSITE" id="PS51257">
    <property type="entry name" value="PROKAR_LIPOPROTEIN"/>
    <property type="match status" value="1"/>
</dbReference>
<reference evidence="1" key="1">
    <citation type="journal article" date="2015" name="Nature">
        <title>Complex archaea that bridge the gap between prokaryotes and eukaryotes.</title>
        <authorList>
            <person name="Spang A."/>
            <person name="Saw J.H."/>
            <person name="Jorgensen S.L."/>
            <person name="Zaremba-Niedzwiedzka K."/>
            <person name="Martijn J."/>
            <person name="Lind A.E."/>
            <person name="van Eijk R."/>
            <person name="Schleper C."/>
            <person name="Guy L."/>
            <person name="Ettema T.J."/>
        </authorList>
    </citation>
    <scope>NUCLEOTIDE SEQUENCE</scope>
</reference>
<proteinExistence type="predicted"/>
<organism evidence="1">
    <name type="scientific">marine sediment metagenome</name>
    <dbReference type="NCBI Taxonomy" id="412755"/>
    <lineage>
        <taxon>unclassified sequences</taxon>
        <taxon>metagenomes</taxon>
        <taxon>ecological metagenomes</taxon>
    </lineage>
</organism>
<comment type="caution">
    <text evidence="1">The sequence shown here is derived from an EMBL/GenBank/DDBJ whole genome shotgun (WGS) entry which is preliminary data.</text>
</comment>
<dbReference type="AlphaFoldDB" id="A0A0F9M8Q6"/>
<gene>
    <name evidence="1" type="ORF">LCGC14_1185430</name>
</gene>
<sequence length="146" mass="16357">MPKLHDIWPNDCYCGAAVLAALTGCHAKKGPRAWINDVRGRPANQGVLRIDNHELLATLASRGYVAKATHLVEPKKPWLYSERPTLTQFIEDHVASGQFWIVNVTEHYVAVLNGCIADNEIRFGCPISEHPSRRKRVKAAWHIVNA</sequence>
<dbReference type="EMBL" id="LAZR01005970">
    <property type="protein sequence ID" value="KKM95731.1"/>
    <property type="molecule type" value="Genomic_DNA"/>
</dbReference>
<evidence type="ECO:0000313" key="1">
    <source>
        <dbReference type="EMBL" id="KKM95731.1"/>
    </source>
</evidence>
<name>A0A0F9M8Q6_9ZZZZ</name>